<gene>
    <name evidence="1" type="ORF">WN71_037180</name>
</gene>
<evidence type="ECO:0000313" key="2">
    <source>
        <dbReference type="Proteomes" id="UP000034196"/>
    </source>
</evidence>
<comment type="caution">
    <text evidence="1">The sequence shown here is derived from an EMBL/GenBank/DDBJ whole genome shotgun (WGS) entry which is preliminary data.</text>
</comment>
<keyword evidence="2" id="KW-1185">Reference proteome</keyword>
<reference evidence="1" key="1">
    <citation type="submission" date="2016-10" db="EMBL/GenBank/DDBJ databases">
        <title>Genome sequence of Streptomyces mangrovisoli MUSC 149.</title>
        <authorList>
            <person name="Lee L.-H."/>
            <person name="Ser H.-L."/>
        </authorList>
    </citation>
    <scope>NUCLEOTIDE SEQUENCE [LARGE SCALE GENOMIC DNA]</scope>
    <source>
        <strain evidence="1">MUSC 149</strain>
    </source>
</reference>
<organism evidence="1 2">
    <name type="scientific">Streptomyces mangrovisoli</name>
    <dbReference type="NCBI Taxonomy" id="1428628"/>
    <lineage>
        <taxon>Bacteria</taxon>
        <taxon>Bacillati</taxon>
        <taxon>Actinomycetota</taxon>
        <taxon>Actinomycetes</taxon>
        <taxon>Kitasatosporales</taxon>
        <taxon>Streptomycetaceae</taxon>
        <taxon>Streptomyces</taxon>
    </lineage>
</organism>
<sequence>MTMTGCIVVRAVGLGECCQFVVSFCLSASVTDGAAQLEGHAGVLVCQTEKPLLYRSWCA</sequence>
<dbReference type="EMBL" id="LAVA02000126">
    <property type="protein sequence ID" value="OIJ62887.1"/>
    <property type="molecule type" value="Genomic_DNA"/>
</dbReference>
<protein>
    <submittedName>
        <fullName evidence="1">Uncharacterized protein</fullName>
    </submittedName>
</protein>
<dbReference type="Proteomes" id="UP000034196">
    <property type="component" value="Unassembled WGS sequence"/>
</dbReference>
<name>A0A1J4NKN8_9ACTN</name>
<accession>A0A1J4NKN8</accession>
<dbReference type="AlphaFoldDB" id="A0A1J4NKN8"/>
<proteinExistence type="predicted"/>
<evidence type="ECO:0000313" key="1">
    <source>
        <dbReference type="EMBL" id="OIJ62887.1"/>
    </source>
</evidence>